<keyword evidence="2" id="KW-0150">Chloroplast</keyword>
<evidence type="ECO:0000313" key="2">
    <source>
        <dbReference type="EMBL" id="ACK36797.1"/>
    </source>
</evidence>
<dbReference type="GO" id="GO:0005524">
    <property type="term" value="F:ATP binding"/>
    <property type="evidence" value="ECO:0007669"/>
    <property type="project" value="InterPro"/>
</dbReference>
<dbReference type="GO" id="GO:0051301">
    <property type="term" value="P:cell division"/>
    <property type="evidence" value="ECO:0007669"/>
    <property type="project" value="UniProtKB-KW"/>
</dbReference>
<dbReference type="InterPro" id="IPR003959">
    <property type="entry name" value="ATPase_AAA_core"/>
</dbReference>
<dbReference type="InterPro" id="IPR050168">
    <property type="entry name" value="AAA_ATPase_domain"/>
</dbReference>
<keyword evidence="2" id="KW-0131">Cell cycle</keyword>
<sequence length="2647" mass="308024">MTKKYLPTRGRQYQGMHFYLLNGPVQPEFSFLMGRFPEFTTNYLTLVLGLCATREIMTLLELVQDEGEDMATTVVDRDSMPARVADQLGPIYQKIEQNDLAQRSRYQFFSEIDIFTIDEGGTKERIARTETLEDCMDHYEEMRLRATGIPYHVLIPYVFLMKRFNGLGCGFDLPHQVNADAVRIEYVPHEGEVVTISEEDKFLVKLLPEEKRRYQTLSPEQKETFKEMSDASRASYVQLMQEQEDRAGDDKYFGYGFGPSTMVDPFELFPRFLTFTGYFARVVLFTGVWVVIEQLPQVRKTEKSPTKVLSFNCTLDAHKTFTPKPWNLNEPLFVSQQPLIDYKSSIKKDLDPVSTDYYGFNGVPTHDQVDFSRFRKMPPGYPRDFVQNFPILKEEFTEQDLRSDQQPFQTKLNFLRLLLQSRIKENGLMPTQSPQTLDQNKQLLQTHVQHMDQVYLNLVEDLYLKPFTPYSDISNEFEESGVFASSKRLFQTIQENVGAIQEDETSLSTPLVLFFKNRLYEVSGSDVQVFSTDLNKTYQTSLKDLRLNENWLGASAELHTFAETKTGQNRKTLRNRKTGLGQAMNQLAQTIEHQSIRPVGLVCTPRFYTSRTNYNFNPDPQSAERQNLNRPFEPSSWVKQPWYHRAEDFIGAFPWDYTDELPTSLSTIDVKQFGGEIYPASLTLVLEKKSTIDLEQKTLIPSRQVPRRSRKRSKVPPIRYFSHRTEFQIFDFNCRRWGPEIRLFLQTNFPIPRRAYQFTRYKNWRHLVDPAAKTWAETSQHGTYQLLTHVITNPTLLELNVGYVAARNEKLSEEDTTPALSLELNPAGLVFLLSQNSSNWKTNSNSVQDLYLNAPCVTPYSNQLFTSGRKRYIRIDPQWFMLTLGLQDSLKPKNLGFNPIPPMAQVYFWRLQYQTGPNEQIISTYNKLERKTKYFIKSAQKRRDDIQKGLNSAFTSNLSPGMKELIFNNLLTTQLDNLGNSRLTFNLNLEYYGAPTEGELTSMESLLHRLRTFHGEDENSISNETLSSLFESVNKLDEFNSFQVNRLLRQRIFSDQEVGVALTRVMRQWEHVTFLDSDWSEVDVRLKLRKKAQQKLNKQVPKPKKEKRKINSIYDARHFVDPELNRSTSNVLDSVDQGQGPLHAVTQSKSLGYFGNPVNENLDIGNSVFHFLHDVHYIQSQIPKNLLNFKTLQERWVEFFTDDDQTHTKDSDGTIKAPRQHEFNFNQAFLELYQPSRFETFEKGKFDHIVDPFALASSFFVSSSAAGNSHLDNKQKQHKLGISPETLWRTERLNRTKYNSNKYEINDQTVKTLSNQTSIGYSKDSELNFPFIDNYLDDLNTLVFNDELTIGLVANSNDDYPHLDYLPSNTTEQYDANPDNIGQYRYLPFLTVLPTNRAYWEWYPQFSHRTIYDTLSDQNLKLFQQAPSHDQSQLVLVRNKKKKKKEKKEKKDKNPDIYYRFSHLFERSALQGYYLERHPKKKSKDVIFELENDLYAEILDSDSLGNFMNIPDPDPRLAGQRVLEYSIQSQGSTDSNLSFLREEPYAPLIKTSSTPVSDTITASERVWLEALGFDLVDSTPHVHDQFASRRGQPVSPIFTRYDNYRLAQGMQSYEWVGKYQPPLHVARAFTDWVKTGPFDQIANYWLQGDQRSSLFGRAYWSDWPSVYAEDIDESLEEWENWDDYRLTGVNSGVIGLFRLLLRPVAVESAASPITFFTWICQLFVVGIIVGTLFLGITYIFSADITGNYHERKYLQRNHPFYGYELENFRKVIMASIVFRDNHPLRSLGFSFYVPEQNNIHFGDVGDSIRTYDEVICDMVYYLDRPRDFHEDEEQENLLEDIIAGKKDVVIPTTPIKSYFFIGRSGTGKETTVKAIARELNLTLYSVSAKKFAKTAGMSIIDCIRFCFELADLQSPSIMYVSDFESLTYNRSYVRKKKDPALTYAPNQYGEDGGTYRDPAFLSQRANVRRTATNFQLRNKQYRFQEKIIMTLLVEFDLLYKYNYPFLFIASSTNPKYADPALLRPGRLGKILAFGILTGPGRSCIMRANSGGYPYAADVDWYRVMADTTGHFGKQIAKMCNTSMNLMEKENGYVHTNGTLETAEVVRTISIYKELNKKSDAQKALEYELGLEAEEEKIPDDFWYIHRAPDVPTFKERRKTMIADETEYERDTMSLAYYQTARFFVFKWVEDPGDIRQVRFLNRKVEETMDFLRVENVFMPWASDQSSVILNYILYLISGLAGEWLYYKGRFGHETRCLDRLPEHRQQDFEAFDTYVNHLYLNFDPLRENFKKNQPLLFMHVDYWAHQQGSGRLPIFTDAWRSIGEVLNSTTVFKGVFMPRELLLNYQDDLAFKYNFKRNKDRRTYKNWFFIDSYTNSYSDLYQRGCEADPVHTGNYSWLVPFLEYDPTDDPENNGREDLEEPFNTELVKYYHWHQNYTGLTQTAATYGHKEQYWQRQARMQALIVTSTLLDLFRPLVDFVAYTLAKDGQVPHTIIRSLFKPEFCYTFAIKDQRLTTALSNDVPARLEENTTIQTSPYAFTFKTGKTGRSINQKYEQIKVKKVMRTSSNVGYVTFNQGTGQSCYRKTYNYITDLSYYEHPAVIESLGVPLKEIERDLTKKVEAENNRQVKRDQASKVLNQFIEQGNLNS</sequence>
<dbReference type="GeneID" id="7498401"/>
<dbReference type="InterPro" id="IPR003593">
    <property type="entry name" value="AAA+_ATPase"/>
</dbReference>
<accession>C0JWV2</accession>
<dbReference type="SUPFAM" id="SSF52540">
    <property type="entry name" value="P-loop containing nucleoside triphosphate hydrolases"/>
    <property type="match status" value="1"/>
</dbReference>
<feature type="domain" description="AAA+ ATPase" evidence="1">
    <location>
        <begin position="1854"/>
        <end position="2037"/>
    </location>
</feature>
<dbReference type="RefSeq" id="YP_002600838.1">
    <property type="nucleotide sequence ID" value="NC_012097.1"/>
</dbReference>
<dbReference type="GO" id="GO:0016887">
    <property type="term" value="F:ATP hydrolysis activity"/>
    <property type="evidence" value="ECO:0007669"/>
    <property type="project" value="InterPro"/>
</dbReference>
<gene>
    <name evidence="2" type="primary">ftsH</name>
</gene>
<dbReference type="PANTHER" id="PTHR23077">
    <property type="entry name" value="AAA-FAMILY ATPASE"/>
    <property type="match status" value="1"/>
</dbReference>
<keyword evidence="2" id="KW-0132">Cell division</keyword>
<dbReference type="SMART" id="SM00382">
    <property type="entry name" value="AAA"/>
    <property type="match status" value="1"/>
</dbReference>
<dbReference type="EMBL" id="FJ493498">
    <property type="protein sequence ID" value="ACK36797.1"/>
    <property type="molecule type" value="Genomic_DNA"/>
</dbReference>
<reference evidence="2" key="1">
    <citation type="journal article" date="2009" name="Mol. Biol. Evol.">
        <title>The chloroplast genomes of the green algae Pyramimonas, Monomastix, and Pycnococcus shed new light on the evolutionary history of prasinophytes and the origin of the secondary chloroplasts of euglenids.</title>
        <authorList>
            <person name="Turmel M."/>
            <person name="Gagnon M.C."/>
            <person name="O'Kelly C.J."/>
            <person name="Otis C."/>
            <person name="Lemieux C."/>
        </authorList>
    </citation>
    <scope>NUCLEOTIDE SEQUENCE</scope>
    <source>
        <strain evidence="2">CCMP 1203</strain>
    </source>
</reference>
<dbReference type="CDD" id="cd19481">
    <property type="entry name" value="RecA-like_protease"/>
    <property type="match status" value="1"/>
</dbReference>
<name>C0JWV2_9CHLO</name>
<organism evidence="2">
    <name type="scientific">Pycnococcus provasolii</name>
    <dbReference type="NCBI Taxonomy" id="41880"/>
    <lineage>
        <taxon>Eukaryota</taxon>
        <taxon>Viridiplantae</taxon>
        <taxon>Chlorophyta</taxon>
        <taxon>Pseudoscourfieldiophyceae</taxon>
        <taxon>Pseudoscourfieldiales</taxon>
        <taxon>Pycnococcaceae</taxon>
        <taxon>Pycnococcus</taxon>
    </lineage>
</organism>
<dbReference type="Gene3D" id="1.10.8.60">
    <property type="match status" value="1"/>
</dbReference>
<dbReference type="Gene3D" id="3.40.50.300">
    <property type="entry name" value="P-loop containing nucleotide triphosphate hydrolases"/>
    <property type="match status" value="2"/>
</dbReference>
<proteinExistence type="predicted"/>
<keyword evidence="2" id="KW-0934">Plastid</keyword>
<protein>
    <submittedName>
        <fullName evidence="2">Cell division protein</fullName>
    </submittedName>
</protein>
<geneLocation type="chloroplast" evidence="2"/>
<dbReference type="Pfam" id="PF00004">
    <property type="entry name" value="AAA"/>
    <property type="match status" value="1"/>
</dbReference>
<dbReference type="InterPro" id="IPR027417">
    <property type="entry name" value="P-loop_NTPase"/>
</dbReference>
<evidence type="ECO:0000259" key="1">
    <source>
        <dbReference type="SMART" id="SM00382"/>
    </source>
</evidence>